<name>A0A286AE78_9SPHI</name>
<feature type="active site" evidence="10">
    <location>
        <position position="275"/>
    </location>
</feature>
<keyword evidence="9 10" id="KW-0012">Acyltransferase</keyword>
<dbReference type="CDD" id="cd00830">
    <property type="entry name" value="KAS_III"/>
    <property type="match status" value="1"/>
</dbReference>
<evidence type="ECO:0000313" key="13">
    <source>
        <dbReference type="EMBL" id="SOD20195.1"/>
    </source>
</evidence>
<dbReference type="PANTHER" id="PTHR43091:SF2">
    <property type="entry name" value="BETA-KETOACYL-[ACYL-CARRIER-PROTEIN] SYNTHASE III 2"/>
    <property type="match status" value="1"/>
</dbReference>
<dbReference type="NCBIfam" id="NF006829">
    <property type="entry name" value="PRK09352.1"/>
    <property type="match status" value="1"/>
</dbReference>
<dbReference type="EC" id="2.3.1.180" evidence="10"/>
<comment type="subcellular location">
    <subcellularLocation>
        <location evidence="10">Cytoplasm</location>
    </subcellularLocation>
</comment>
<feature type="active site" evidence="10">
    <location>
        <position position="114"/>
    </location>
</feature>
<dbReference type="Gene3D" id="3.40.47.10">
    <property type="match status" value="1"/>
</dbReference>
<dbReference type="InterPro" id="IPR016039">
    <property type="entry name" value="Thiolase-like"/>
</dbReference>
<comment type="function">
    <text evidence="10">Catalyzes the condensation reaction of fatty acid synthesis by the addition to an acyl acceptor of two carbons from malonyl-ACP. Catalyzes the first condensation reaction which initiates fatty acid synthesis and may therefore play a role in governing the total rate of fatty acid production. Possesses both acetoacetyl-ACP synthase and acetyl transacylase activities. Its substrate specificity determines the biosynthesis of branched-chain and/or straight-chain of fatty acids.</text>
</comment>
<keyword evidence="8 10" id="KW-0511">Multifunctional enzyme</keyword>
<evidence type="ECO:0000256" key="10">
    <source>
        <dbReference type="HAMAP-Rule" id="MF_01815"/>
    </source>
</evidence>
<reference evidence="14" key="1">
    <citation type="submission" date="2017-09" db="EMBL/GenBank/DDBJ databases">
        <authorList>
            <person name="Varghese N."/>
            <person name="Submissions S."/>
        </authorList>
    </citation>
    <scope>NUCLEOTIDE SEQUENCE [LARGE SCALE GENOMIC DNA]</scope>
    <source>
        <strain evidence="14">CGMCC 1.12803</strain>
    </source>
</reference>
<dbReference type="SUPFAM" id="SSF53901">
    <property type="entry name" value="Thiolase-like"/>
    <property type="match status" value="1"/>
</dbReference>
<dbReference type="HAMAP" id="MF_01815">
    <property type="entry name" value="FabH"/>
    <property type="match status" value="1"/>
</dbReference>
<evidence type="ECO:0000256" key="3">
    <source>
        <dbReference type="ARBA" id="ARBA00022516"/>
    </source>
</evidence>
<evidence type="ECO:0000256" key="6">
    <source>
        <dbReference type="ARBA" id="ARBA00023098"/>
    </source>
</evidence>
<keyword evidence="3 10" id="KW-0444">Lipid biosynthesis</keyword>
<keyword evidence="7 10" id="KW-0275">Fatty acid biosynthesis</keyword>
<dbReference type="Pfam" id="PF08545">
    <property type="entry name" value="ACP_syn_III"/>
    <property type="match status" value="1"/>
</dbReference>
<feature type="domain" description="Beta-ketoacyl-[acyl-carrier-protein] synthase III N-terminal" evidence="12">
    <location>
        <begin position="108"/>
        <end position="189"/>
    </location>
</feature>
<evidence type="ECO:0000256" key="9">
    <source>
        <dbReference type="ARBA" id="ARBA00023315"/>
    </source>
</evidence>
<accession>A0A286AE78</accession>
<comment type="pathway">
    <text evidence="10">Lipid metabolism; fatty acid biosynthesis.</text>
</comment>
<dbReference type="NCBIfam" id="TIGR00747">
    <property type="entry name" value="fabH"/>
    <property type="match status" value="1"/>
</dbReference>
<feature type="region of interest" description="ACP-binding" evidence="10">
    <location>
        <begin position="276"/>
        <end position="280"/>
    </location>
</feature>
<evidence type="ECO:0000256" key="1">
    <source>
        <dbReference type="ARBA" id="ARBA00008642"/>
    </source>
</evidence>
<dbReference type="EMBL" id="OCMT01000004">
    <property type="protein sequence ID" value="SOD20195.1"/>
    <property type="molecule type" value="Genomic_DNA"/>
</dbReference>
<keyword evidence="6 10" id="KW-0443">Lipid metabolism</keyword>
<dbReference type="InterPro" id="IPR004655">
    <property type="entry name" value="FabH"/>
</dbReference>
<dbReference type="GO" id="GO:0005737">
    <property type="term" value="C:cytoplasm"/>
    <property type="evidence" value="ECO:0007669"/>
    <property type="project" value="UniProtKB-SubCell"/>
</dbReference>
<dbReference type="GO" id="GO:0033818">
    <property type="term" value="F:beta-ketoacyl-acyl-carrier-protein synthase III activity"/>
    <property type="evidence" value="ECO:0007669"/>
    <property type="project" value="UniProtKB-UniRule"/>
</dbReference>
<sequence length="348" mass="38281">MYSSKIAGIGHYVPKNVYTNNDLSRFMETSDEWIQERTGIKERRFADRYEETTTTMGIEAAKVAMERTGVTKDDIDFIIFATLSPDYYFPGCGVLLQREMGMKEVGALDIRNQCSGFVYALSVADQFIKTGMYKNILVVGSEKHSFAMDFDTRSRNVSVIFGDGAGAAVLQRAEKEGQGILSTHLHSDGADAEILAMHYPGAHANKWLKDKPGFPDQELGGLFITTEQIESGAALPYMDGPAVFKKAVVKFPEVINEALAANNYTAKDIDLLVPHQANLRISQYVQQLLGLSDDKVFNNIQKYGNTTAASVPIALSEAWEAGKVKEGDLICLAAFGSGFTWASALIKW</sequence>
<evidence type="ECO:0000256" key="2">
    <source>
        <dbReference type="ARBA" id="ARBA00022490"/>
    </source>
</evidence>
<keyword evidence="5 10" id="KW-0276">Fatty acid metabolism</keyword>
<dbReference type="PANTHER" id="PTHR43091">
    <property type="entry name" value="3-OXOACYL-[ACYL-CARRIER-PROTEIN] SYNTHASE"/>
    <property type="match status" value="1"/>
</dbReference>
<dbReference type="InterPro" id="IPR013751">
    <property type="entry name" value="ACP_syn_III_N"/>
</dbReference>
<gene>
    <name evidence="10" type="primary">fabH</name>
    <name evidence="13" type="ORF">SAMN06297358_3908</name>
</gene>
<evidence type="ECO:0000313" key="14">
    <source>
        <dbReference type="Proteomes" id="UP000219281"/>
    </source>
</evidence>
<protein>
    <recommendedName>
        <fullName evidence="10">Beta-ketoacyl-[acyl-carrier-protein] synthase III</fullName>
        <shortName evidence="10">Beta-ketoacyl-ACP synthase III</shortName>
        <shortName evidence="10">KAS III</shortName>
        <ecNumber evidence="10">2.3.1.180</ecNumber>
    </recommendedName>
    <alternativeName>
        <fullName evidence="10">3-oxoacyl-[acyl-carrier-protein] synthase 3</fullName>
    </alternativeName>
    <alternativeName>
        <fullName evidence="10">3-oxoacyl-[acyl-carrier-protein] synthase III</fullName>
    </alternativeName>
</protein>
<comment type="similarity">
    <text evidence="1 10">Belongs to the thiolase-like superfamily. FabH family.</text>
</comment>
<dbReference type="OrthoDB" id="9815506at2"/>
<feature type="domain" description="Beta-ketoacyl-[acyl-carrier-protein] synthase III C-terminal" evidence="11">
    <location>
        <begin position="259"/>
        <end position="348"/>
    </location>
</feature>
<comment type="domain">
    <text evidence="10">The last Arg residue of the ACP-binding site is essential for the weak association between ACP/AcpP and FabH.</text>
</comment>
<dbReference type="InterPro" id="IPR013747">
    <property type="entry name" value="ACP_syn_III_C"/>
</dbReference>
<evidence type="ECO:0000256" key="5">
    <source>
        <dbReference type="ARBA" id="ARBA00022832"/>
    </source>
</evidence>
<evidence type="ECO:0000259" key="12">
    <source>
        <dbReference type="Pfam" id="PF08545"/>
    </source>
</evidence>
<evidence type="ECO:0000256" key="4">
    <source>
        <dbReference type="ARBA" id="ARBA00022679"/>
    </source>
</evidence>
<dbReference type="Pfam" id="PF08541">
    <property type="entry name" value="ACP_syn_III_C"/>
    <property type="match status" value="1"/>
</dbReference>
<dbReference type="RefSeq" id="WP_097133667.1">
    <property type="nucleotide sequence ID" value="NZ_OCMT01000004.1"/>
</dbReference>
<dbReference type="Proteomes" id="UP000219281">
    <property type="component" value="Unassembled WGS sequence"/>
</dbReference>
<keyword evidence="2 10" id="KW-0963">Cytoplasm</keyword>
<comment type="catalytic activity">
    <reaction evidence="10">
        <text>malonyl-[ACP] + acetyl-CoA + H(+) = 3-oxobutanoyl-[ACP] + CO2 + CoA</text>
        <dbReference type="Rhea" id="RHEA:12080"/>
        <dbReference type="Rhea" id="RHEA-COMP:9623"/>
        <dbReference type="Rhea" id="RHEA-COMP:9625"/>
        <dbReference type="ChEBI" id="CHEBI:15378"/>
        <dbReference type="ChEBI" id="CHEBI:16526"/>
        <dbReference type="ChEBI" id="CHEBI:57287"/>
        <dbReference type="ChEBI" id="CHEBI:57288"/>
        <dbReference type="ChEBI" id="CHEBI:78449"/>
        <dbReference type="ChEBI" id="CHEBI:78450"/>
        <dbReference type="EC" id="2.3.1.180"/>
    </reaction>
</comment>
<feature type="active site" evidence="10">
    <location>
        <position position="305"/>
    </location>
</feature>
<proteinExistence type="inferred from homology"/>
<evidence type="ECO:0000256" key="7">
    <source>
        <dbReference type="ARBA" id="ARBA00023160"/>
    </source>
</evidence>
<dbReference type="AlphaFoldDB" id="A0A286AE78"/>
<dbReference type="GO" id="GO:0004315">
    <property type="term" value="F:3-oxoacyl-[acyl-carrier-protein] synthase activity"/>
    <property type="evidence" value="ECO:0007669"/>
    <property type="project" value="InterPro"/>
</dbReference>
<evidence type="ECO:0000256" key="8">
    <source>
        <dbReference type="ARBA" id="ARBA00023268"/>
    </source>
</evidence>
<keyword evidence="14" id="KW-1185">Reference proteome</keyword>
<dbReference type="GO" id="GO:0006633">
    <property type="term" value="P:fatty acid biosynthetic process"/>
    <property type="evidence" value="ECO:0007669"/>
    <property type="project" value="UniProtKB-UniRule"/>
</dbReference>
<evidence type="ECO:0000259" key="11">
    <source>
        <dbReference type="Pfam" id="PF08541"/>
    </source>
</evidence>
<keyword evidence="4 10" id="KW-0808">Transferase</keyword>
<dbReference type="UniPathway" id="UPA00094"/>
<comment type="subunit">
    <text evidence="10">Homodimer.</text>
</comment>
<organism evidence="13 14">
    <name type="scientific">Pedobacter xixiisoli</name>
    <dbReference type="NCBI Taxonomy" id="1476464"/>
    <lineage>
        <taxon>Bacteria</taxon>
        <taxon>Pseudomonadati</taxon>
        <taxon>Bacteroidota</taxon>
        <taxon>Sphingobacteriia</taxon>
        <taxon>Sphingobacteriales</taxon>
        <taxon>Sphingobacteriaceae</taxon>
        <taxon>Pedobacter</taxon>
    </lineage>
</organism>